<protein>
    <submittedName>
        <fullName evidence="1">Uncharacterized protein</fullName>
    </submittedName>
</protein>
<proteinExistence type="predicted"/>
<dbReference type="Proteomes" id="UP001497623">
    <property type="component" value="Unassembled WGS sequence"/>
</dbReference>
<evidence type="ECO:0000313" key="1">
    <source>
        <dbReference type="EMBL" id="CAL4080555.1"/>
    </source>
</evidence>
<comment type="caution">
    <text evidence="1">The sequence shown here is derived from an EMBL/GenBank/DDBJ whole genome shotgun (WGS) entry which is preliminary data.</text>
</comment>
<dbReference type="EMBL" id="CAXKWB010005923">
    <property type="protein sequence ID" value="CAL4080555.1"/>
    <property type="molecule type" value="Genomic_DNA"/>
</dbReference>
<reference evidence="1 2" key="1">
    <citation type="submission" date="2024-05" db="EMBL/GenBank/DDBJ databases">
        <authorList>
            <person name="Wallberg A."/>
        </authorList>
    </citation>
    <scope>NUCLEOTIDE SEQUENCE [LARGE SCALE GENOMIC DNA]</scope>
</reference>
<sequence>MFKDYKERGYIKVGEFKLPLSKHTTESKSYVDYFFFSTVDVSVTRIPSAFHANGILLDDVVITSVNDSIYDIEFVRSNCGADFPLLGIAYTEGTPVNLANAQEFTFNLDDGTKVVSSRQETATHDITGTWDMVILGESIK</sequence>
<evidence type="ECO:0000313" key="2">
    <source>
        <dbReference type="Proteomes" id="UP001497623"/>
    </source>
</evidence>
<dbReference type="AlphaFoldDB" id="A0AAV2QHD2"/>
<feature type="non-terminal residue" evidence="1">
    <location>
        <position position="140"/>
    </location>
</feature>
<gene>
    <name evidence="1" type="ORF">MNOR_LOCUS11314</name>
</gene>
<accession>A0AAV2QHD2</accession>
<keyword evidence="2" id="KW-1185">Reference proteome</keyword>
<organism evidence="1 2">
    <name type="scientific">Meganyctiphanes norvegica</name>
    <name type="common">Northern krill</name>
    <name type="synonym">Thysanopoda norvegica</name>
    <dbReference type="NCBI Taxonomy" id="48144"/>
    <lineage>
        <taxon>Eukaryota</taxon>
        <taxon>Metazoa</taxon>
        <taxon>Ecdysozoa</taxon>
        <taxon>Arthropoda</taxon>
        <taxon>Crustacea</taxon>
        <taxon>Multicrustacea</taxon>
        <taxon>Malacostraca</taxon>
        <taxon>Eumalacostraca</taxon>
        <taxon>Eucarida</taxon>
        <taxon>Euphausiacea</taxon>
        <taxon>Euphausiidae</taxon>
        <taxon>Meganyctiphanes</taxon>
    </lineage>
</organism>
<name>A0AAV2QHD2_MEGNR</name>